<evidence type="ECO:0000256" key="1">
    <source>
        <dbReference type="SAM" id="Phobius"/>
    </source>
</evidence>
<gene>
    <name evidence="3" type="ORF">HQR01_04160</name>
</gene>
<dbReference type="NCBIfam" id="NF047864">
    <property type="entry name" value="CBU_0592_membra"/>
    <property type="match status" value="1"/>
</dbReference>
<keyword evidence="1" id="KW-0472">Membrane</keyword>
<name>A0A7D4CLI7_9SPHN</name>
<keyword evidence="4" id="KW-1185">Reference proteome</keyword>
<feature type="domain" description="CBU-0592-like" evidence="2">
    <location>
        <begin position="18"/>
        <end position="90"/>
    </location>
</feature>
<dbReference type="EMBL" id="CP053921">
    <property type="protein sequence ID" value="QKG70628.1"/>
    <property type="molecule type" value="Genomic_DNA"/>
</dbReference>
<keyword evidence="1" id="KW-1133">Transmembrane helix</keyword>
<feature type="transmembrane region" description="Helical" evidence="1">
    <location>
        <begin position="15"/>
        <end position="35"/>
    </location>
</feature>
<dbReference type="RefSeq" id="WP_173212820.1">
    <property type="nucleotide sequence ID" value="NZ_CP053921.1"/>
</dbReference>
<dbReference type="Pfam" id="PF26604">
    <property type="entry name" value="CBU_0592"/>
    <property type="match status" value="1"/>
</dbReference>
<evidence type="ECO:0000259" key="2">
    <source>
        <dbReference type="Pfam" id="PF26604"/>
    </source>
</evidence>
<dbReference type="Proteomes" id="UP000504693">
    <property type="component" value="Chromosome"/>
</dbReference>
<protein>
    <recommendedName>
        <fullName evidence="2">CBU-0592-like domain-containing protein</fullName>
    </recommendedName>
</protein>
<accession>A0A7D4CLI7</accession>
<evidence type="ECO:0000313" key="4">
    <source>
        <dbReference type="Proteomes" id="UP000504693"/>
    </source>
</evidence>
<dbReference type="AlphaFoldDB" id="A0A7D4CLI7"/>
<dbReference type="InterPro" id="IPR058058">
    <property type="entry name" value="CBU_0592-like"/>
</dbReference>
<sequence length="96" mass="10294">MPAALDRKSVYPLDLIVEIVGWMGASLILLAYCLLSIGKMQATSPAYQWLNIGGAVGFIVNSGWNGAMPSVALNIIWFGIGITALWKLKRNGVSSI</sequence>
<dbReference type="KEGG" id="emv:HQR01_04160"/>
<evidence type="ECO:0000313" key="3">
    <source>
        <dbReference type="EMBL" id="QKG70628.1"/>
    </source>
</evidence>
<organism evidence="3 4">
    <name type="scientific">Erythrobacter mangrovi</name>
    <dbReference type="NCBI Taxonomy" id="2739433"/>
    <lineage>
        <taxon>Bacteria</taxon>
        <taxon>Pseudomonadati</taxon>
        <taxon>Pseudomonadota</taxon>
        <taxon>Alphaproteobacteria</taxon>
        <taxon>Sphingomonadales</taxon>
        <taxon>Erythrobacteraceae</taxon>
        <taxon>Erythrobacter/Porphyrobacter group</taxon>
        <taxon>Erythrobacter</taxon>
    </lineage>
</organism>
<reference evidence="3 4" key="1">
    <citation type="submission" date="2020-05" db="EMBL/GenBank/DDBJ databases">
        <title>Erythrobacter mangrovi sp. nov., isolated from rhizosphere soil of mangrove plant (Kandelia candel).</title>
        <authorList>
            <person name="Ye Y.H."/>
        </authorList>
    </citation>
    <scope>NUCLEOTIDE SEQUENCE [LARGE SCALE GENOMIC DNA]</scope>
    <source>
        <strain evidence="3 4">EB310</strain>
    </source>
</reference>
<proteinExistence type="predicted"/>
<keyword evidence="1" id="KW-0812">Transmembrane</keyword>